<evidence type="ECO:0000256" key="2">
    <source>
        <dbReference type="SAM" id="MobiDB-lite"/>
    </source>
</evidence>
<dbReference type="FunFam" id="1.10.20.10:FF:000077">
    <property type="entry name" value="Histone H3 variant"/>
    <property type="match status" value="1"/>
</dbReference>
<comment type="similarity">
    <text evidence="1">Belongs to the histone H3 family.</text>
</comment>
<dbReference type="Proteomes" id="UP000063063">
    <property type="component" value="Chromosome 19"/>
</dbReference>
<evidence type="ECO:0000259" key="3">
    <source>
        <dbReference type="Pfam" id="PF00125"/>
    </source>
</evidence>
<dbReference type="GO" id="GO:0003677">
    <property type="term" value="F:DNA binding"/>
    <property type="evidence" value="ECO:0007669"/>
    <property type="project" value="InterPro"/>
</dbReference>
<dbReference type="AlphaFoldDB" id="A0A088RMW8"/>
<dbReference type="CDD" id="cd22911">
    <property type="entry name" value="HFD_H3"/>
    <property type="match status" value="1"/>
</dbReference>
<protein>
    <submittedName>
        <fullName evidence="4">Histone H3 variant, putative</fullName>
    </submittedName>
</protein>
<dbReference type="InterPro" id="IPR009072">
    <property type="entry name" value="Histone-fold"/>
</dbReference>
<evidence type="ECO:0000256" key="1">
    <source>
        <dbReference type="ARBA" id="ARBA00010343"/>
    </source>
</evidence>
<evidence type="ECO:0000313" key="5">
    <source>
        <dbReference type="Proteomes" id="UP000063063"/>
    </source>
</evidence>
<accession>A0A088RMW8</accession>
<dbReference type="PANTHER" id="PTHR45810:SF1">
    <property type="entry name" value="HISTONE H3-LIKE CENTROMERIC PROTEIN A"/>
    <property type="match status" value="1"/>
</dbReference>
<feature type="compositionally biased region" description="Basic residues" evidence="2">
    <location>
        <begin position="22"/>
        <end position="33"/>
    </location>
</feature>
<dbReference type="GO" id="GO:0030527">
    <property type="term" value="F:structural constituent of chromatin"/>
    <property type="evidence" value="ECO:0007669"/>
    <property type="project" value="InterPro"/>
</dbReference>
<dbReference type="KEGG" id="lpan:LPMP_190600"/>
<dbReference type="GO" id="GO:0000786">
    <property type="term" value="C:nucleosome"/>
    <property type="evidence" value="ECO:0007669"/>
    <property type="project" value="InterPro"/>
</dbReference>
<sequence>MAGVTKSAVAAKRPSKSVASRKANRMSRKMAKRQVKEQHAGAAGTKRQHRWRPGTVALREVRKYQHSTEMLISRAPFRRLVKEVMSTIKDTMRMRSSALEAIQEATECYIVSLLGDANLCTIHAKRVTLYPRDLQLAMRLRGDRA</sequence>
<proteinExistence type="inferred from homology"/>
<dbReference type="GO" id="GO:0046982">
    <property type="term" value="F:protein heterodimerization activity"/>
    <property type="evidence" value="ECO:0007669"/>
    <property type="project" value="InterPro"/>
</dbReference>
<dbReference type="Pfam" id="PF00125">
    <property type="entry name" value="Histone"/>
    <property type="match status" value="1"/>
</dbReference>
<keyword evidence="5" id="KW-1185">Reference proteome</keyword>
<dbReference type="SUPFAM" id="SSF47113">
    <property type="entry name" value="Histone-fold"/>
    <property type="match status" value="1"/>
</dbReference>
<dbReference type="PROSITE" id="PS00959">
    <property type="entry name" value="HISTONE_H3_2"/>
    <property type="match status" value="1"/>
</dbReference>
<dbReference type="VEuPathDB" id="TriTrypDB:LPAL13_190014800"/>
<dbReference type="PANTHER" id="PTHR45810">
    <property type="entry name" value="HISTONE H3.2"/>
    <property type="match status" value="1"/>
</dbReference>
<name>A0A088RMW8_LEIPA</name>
<dbReference type="GeneID" id="22574114"/>
<dbReference type="SMART" id="SM00428">
    <property type="entry name" value="H3"/>
    <property type="match status" value="1"/>
</dbReference>
<dbReference type="EMBL" id="CP009388">
    <property type="protein sequence ID" value="AIN97402.1"/>
    <property type="molecule type" value="Genomic_DNA"/>
</dbReference>
<dbReference type="eggNOG" id="KOG1745">
    <property type="taxonomic scope" value="Eukaryota"/>
</dbReference>
<dbReference type="OrthoDB" id="4025405at2759"/>
<gene>
    <name evidence="4" type="ORF">LPMP_190600</name>
</gene>
<reference evidence="4 5" key="1">
    <citation type="journal article" date="2015" name="Sci. Rep.">
        <title>The genome of Leishmania panamensis: insights into genomics of the L. (Viannia) subgenus.</title>
        <authorList>
            <person name="Llanes A."/>
            <person name="Restrepo C.M."/>
            <person name="Vecchio G.D."/>
            <person name="Anguizola F.J."/>
            <person name="Lleonart R."/>
        </authorList>
    </citation>
    <scope>NUCLEOTIDE SEQUENCE [LARGE SCALE GENOMIC DNA]</scope>
    <source>
        <strain evidence="4 5">MHOM/PA/94/PSC-1</strain>
    </source>
</reference>
<evidence type="ECO:0000313" key="4">
    <source>
        <dbReference type="EMBL" id="AIN97402.1"/>
    </source>
</evidence>
<dbReference type="RefSeq" id="XP_010698055.1">
    <property type="nucleotide sequence ID" value="XM_010699753.1"/>
</dbReference>
<organism evidence="4 5">
    <name type="scientific">Leishmania panamensis</name>
    <dbReference type="NCBI Taxonomy" id="5679"/>
    <lineage>
        <taxon>Eukaryota</taxon>
        <taxon>Discoba</taxon>
        <taxon>Euglenozoa</taxon>
        <taxon>Kinetoplastea</taxon>
        <taxon>Metakinetoplastina</taxon>
        <taxon>Trypanosomatida</taxon>
        <taxon>Trypanosomatidae</taxon>
        <taxon>Leishmaniinae</taxon>
        <taxon>Leishmania</taxon>
        <taxon>Leishmania guyanensis species complex</taxon>
    </lineage>
</organism>
<feature type="domain" description="Core Histone H2A/H2B/H3" evidence="3">
    <location>
        <begin position="53"/>
        <end position="140"/>
    </location>
</feature>
<dbReference type="VEuPathDB" id="TriTrypDB:LPMP_190600"/>
<dbReference type="InterPro" id="IPR007125">
    <property type="entry name" value="H2A/H2B/H3"/>
</dbReference>
<feature type="region of interest" description="Disordered" evidence="2">
    <location>
        <begin position="1"/>
        <end position="50"/>
    </location>
</feature>
<dbReference type="InterPro" id="IPR000164">
    <property type="entry name" value="Histone_H3/CENP-A"/>
</dbReference>
<dbReference type="Gene3D" id="1.10.20.10">
    <property type="entry name" value="Histone, subunit A"/>
    <property type="match status" value="1"/>
</dbReference>